<dbReference type="InterPro" id="IPR030678">
    <property type="entry name" value="Peptide/Ni-bd"/>
</dbReference>
<dbReference type="Gene3D" id="3.10.105.10">
    <property type="entry name" value="Dipeptide-binding Protein, Domain 3"/>
    <property type="match status" value="1"/>
</dbReference>
<dbReference type="SUPFAM" id="SSF53850">
    <property type="entry name" value="Periplasmic binding protein-like II"/>
    <property type="match status" value="1"/>
</dbReference>
<comment type="subcellular location">
    <subcellularLocation>
        <location evidence="1">Cell envelope</location>
    </subcellularLocation>
</comment>
<keyword evidence="7" id="KW-1185">Reference proteome</keyword>
<dbReference type="RefSeq" id="WP_219963976.1">
    <property type="nucleotide sequence ID" value="NZ_JAGFNZ010000001.1"/>
</dbReference>
<dbReference type="PANTHER" id="PTHR30290:SF10">
    <property type="entry name" value="PERIPLASMIC OLIGOPEPTIDE-BINDING PROTEIN-RELATED"/>
    <property type="match status" value="1"/>
</dbReference>
<evidence type="ECO:0000313" key="7">
    <source>
        <dbReference type="Proteomes" id="UP000719942"/>
    </source>
</evidence>
<evidence type="ECO:0000256" key="3">
    <source>
        <dbReference type="ARBA" id="ARBA00022448"/>
    </source>
</evidence>
<evidence type="ECO:0000313" key="6">
    <source>
        <dbReference type="EMBL" id="MBW7571573.1"/>
    </source>
</evidence>
<dbReference type="Gene3D" id="3.40.190.10">
    <property type="entry name" value="Periplasmic binding protein-like II"/>
    <property type="match status" value="1"/>
</dbReference>
<evidence type="ECO:0000256" key="1">
    <source>
        <dbReference type="ARBA" id="ARBA00004196"/>
    </source>
</evidence>
<dbReference type="PANTHER" id="PTHR30290">
    <property type="entry name" value="PERIPLASMIC BINDING COMPONENT OF ABC TRANSPORTER"/>
    <property type="match status" value="1"/>
</dbReference>
<keyword evidence="4" id="KW-0732">Signal</keyword>
<dbReference type="InterPro" id="IPR000914">
    <property type="entry name" value="SBP_5_dom"/>
</dbReference>
<evidence type="ECO:0000256" key="2">
    <source>
        <dbReference type="ARBA" id="ARBA00005695"/>
    </source>
</evidence>
<name>A0ABS7DJU9_9FIRM</name>
<comment type="caution">
    <text evidence="6">The sequence shown here is derived from an EMBL/GenBank/DDBJ whole genome shotgun (WGS) entry which is preliminary data.</text>
</comment>
<dbReference type="EMBL" id="JAGFNZ010000001">
    <property type="protein sequence ID" value="MBW7571573.1"/>
    <property type="molecule type" value="Genomic_DNA"/>
</dbReference>
<proteinExistence type="inferred from homology"/>
<feature type="domain" description="Solute-binding protein family 5" evidence="5">
    <location>
        <begin position="10"/>
        <end position="405"/>
    </location>
</feature>
<keyword evidence="3" id="KW-0813">Transport</keyword>
<dbReference type="Pfam" id="PF00496">
    <property type="entry name" value="SBP_bac_5"/>
    <property type="match status" value="1"/>
</dbReference>
<sequence length="482" mass="54407">MTKHDKDGKIVNGQAKDIKVSDDHLTYTATLRDDIKWSDGKAVTAGDFVYAWQRGVDPKTASEYANIFDPIKNATKIRNGEKKADGTAYAPSELGIVAKDDKTLEITLEAPCAYIMELFTFPTYMPVRKDIIDAKGDQWTQDPTTYVSNGCYMLKDWSHKESMTYVKNPNYYDKDSVTNDTLKFMLIEDDAAQLAAYQNNEIQFAYQFPVDEIAAWKDKPDYHTINQLGTYLVCYNTQKAPFNDPRVRKALSLAIDRNYLVEKVTKGGETPADAMVSTGVTDQDASKQFHDVGGGYYSVKPEDYEKNVAEAKKLLAEAGFPDGKGFPAFEYIFNTSSKHQSVAEALQNMWKTELGINATLSSQEWAVFVDTRNKGNFSVARHGWLADYNDPISYLTLWVTGDANNSGKYSNKDYDALIKKALSTDDNSVRMPAMHDAEKILMDDMGIAPLFFYTHPYLMNTNLKNFYESPLGFDFFMYTTVE</sequence>
<dbReference type="Gene3D" id="3.90.76.10">
    <property type="entry name" value="Dipeptide-binding Protein, Domain 1"/>
    <property type="match status" value="1"/>
</dbReference>
<evidence type="ECO:0000259" key="5">
    <source>
        <dbReference type="Pfam" id="PF00496"/>
    </source>
</evidence>
<dbReference type="InterPro" id="IPR039424">
    <property type="entry name" value="SBP_5"/>
</dbReference>
<dbReference type="CDD" id="cd08504">
    <property type="entry name" value="PBP2_OppA"/>
    <property type="match status" value="1"/>
</dbReference>
<accession>A0ABS7DJU9</accession>
<comment type="similarity">
    <text evidence="2">Belongs to the bacterial solute-binding protein 5 family.</text>
</comment>
<dbReference type="PIRSF" id="PIRSF002741">
    <property type="entry name" value="MppA"/>
    <property type="match status" value="1"/>
</dbReference>
<reference evidence="6 7" key="1">
    <citation type="submission" date="2021-03" db="EMBL/GenBank/DDBJ databases">
        <title>Caproiciproducens sp. nov. isolated from feces of cow.</title>
        <authorList>
            <person name="Choi J.-Y."/>
        </authorList>
    </citation>
    <scope>NUCLEOTIDE SEQUENCE [LARGE SCALE GENOMIC DNA]</scope>
    <source>
        <strain evidence="6 7">AGMB10547</strain>
    </source>
</reference>
<protein>
    <submittedName>
        <fullName evidence="6">Peptide ABC transporter substrate-binding protein</fullName>
    </submittedName>
</protein>
<dbReference type="Proteomes" id="UP000719942">
    <property type="component" value="Unassembled WGS sequence"/>
</dbReference>
<evidence type="ECO:0000256" key="4">
    <source>
        <dbReference type="ARBA" id="ARBA00022729"/>
    </source>
</evidence>
<gene>
    <name evidence="6" type="ORF">J5W02_01995</name>
</gene>
<organism evidence="6 7">
    <name type="scientific">Caproiciproducens faecalis</name>
    <dbReference type="NCBI Taxonomy" id="2820301"/>
    <lineage>
        <taxon>Bacteria</taxon>
        <taxon>Bacillati</taxon>
        <taxon>Bacillota</taxon>
        <taxon>Clostridia</taxon>
        <taxon>Eubacteriales</taxon>
        <taxon>Acutalibacteraceae</taxon>
        <taxon>Caproiciproducens</taxon>
    </lineage>
</organism>